<feature type="region of interest" description="Disordered" evidence="1">
    <location>
        <begin position="235"/>
        <end position="260"/>
    </location>
</feature>
<reference evidence="5" key="1">
    <citation type="journal article" date="2019" name="Int. J. Syst. Evol. Microbiol.">
        <title>The Global Catalogue of Microorganisms (GCM) 10K type strain sequencing project: providing services to taxonomists for standard genome sequencing and annotation.</title>
        <authorList>
            <consortium name="The Broad Institute Genomics Platform"/>
            <consortium name="The Broad Institute Genome Sequencing Center for Infectious Disease"/>
            <person name="Wu L."/>
            <person name="Ma J."/>
        </authorList>
    </citation>
    <scope>NUCLEOTIDE SEQUENCE [LARGE SCALE GENOMIC DNA]</scope>
    <source>
        <strain evidence="5">JCM 17250</strain>
    </source>
</reference>
<evidence type="ECO:0000256" key="1">
    <source>
        <dbReference type="SAM" id="MobiDB-lite"/>
    </source>
</evidence>
<dbReference type="Gene3D" id="2.70.70.10">
    <property type="entry name" value="Glucose Permease (Domain IIA)"/>
    <property type="match status" value="1"/>
</dbReference>
<gene>
    <name evidence="4" type="ORF">GCM10022410_14080</name>
</gene>
<accession>A0ABP7VKQ6</accession>
<feature type="transmembrane region" description="Helical" evidence="2">
    <location>
        <begin position="21"/>
        <end position="40"/>
    </location>
</feature>
<dbReference type="CDD" id="cd12797">
    <property type="entry name" value="M23_peptidase"/>
    <property type="match status" value="1"/>
</dbReference>
<evidence type="ECO:0000313" key="5">
    <source>
        <dbReference type="Proteomes" id="UP001501734"/>
    </source>
</evidence>
<protein>
    <recommendedName>
        <fullName evidence="3">M23ase beta-sheet core domain-containing protein</fullName>
    </recommendedName>
</protein>
<sequence>MKEEKRGLKHHWKRIVGKKGFFPALYLVVAALLLTGVLWFQNTNRISEPDLDLDFNYQDELRGDQALGLDEPSEPVTTPVENVSLPILAESKTQIVTKFYDHEADQEDQEQALVFYNNKYYQSQGIDIAATNDEPLPVVAALSGEVVEVKENPLLGLVVQMKHDHDVTTYYSSLVDVEVKEGQSVAQGEVIAHAGTNVFNKDKGVHVHFEIRKDDQPVNPELYIDQSVADLTVEASEAPTEPDQERENPDLETSLPKPQT</sequence>
<organism evidence="4 5">
    <name type="scientific">Amphibacillus indicireducens</name>
    <dbReference type="NCBI Taxonomy" id="1076330"/>
    <lineage>
        <taxon>Bacteria</taxon>
        <taxon>Bacillati</taxon>
        <taxon>Bacillota</taxon>
        <taxon>Bacilli</taxon>
        <taxon>Bacillales</taxon>
        <taxon>Bacillaceae</taxon>
        <taxon>Amphibacillus</taxon>
    </lineage>
</organism>
<keyword evidence="2" id="KW-0472">Membrane</keyword>
<comment type="caution">
    <text evidence="4">The sequence shown here is derived from an EMBL/GenBank/DDBJ whole genome shotgun (WGS) entry which is preliminary data.</text>
</comment>
<dbReference type="SUPFAM" id="SSF51261">
    <property type="entry name" value="Duplicated hybrid motif"/>
    <property type="match status" value="1"/>
</dbReference>
<dbReference type="InterPro" id="IPR050570">
    <property type="entry name" value="Cell_wall_metabolism_enzyme"/>
</dbReference>
<evidence type="ECO:0000256" key="2">
    <source>
        <dbReference type="SAM" id="Phobius"/>
    </source>
</evidence>
<dbReference type="RefSeq" id="WP_344911678.1">
    <property type="nucleotide sequence ID" value="NZ_BAABDL010000073.1"/>
</dbReference>
<proteinExistence type="predicted"/>
<feature type="domain" description="M23ase beta-sheet core" evidence="3">
    <location>
        <begin position="123"/>
        <end position="220"/>
    </location>
</feature>
<keyword evidence="2" id="KW-1133">Transmembrane helix</keyword>
<dbReference type="InterPro" id="IPR011055">
    <property type="entry name" value="Dup_hybrid_motif"/>
</dbReference>
<dbReference type="Proteomes" id="UP001501734">
    <property type="component" value="Unassembled WGS sequence"/>
</dbReference>
<dbReference type="EMBL" id="BAABDL010000073">
    <property type="protein sequence ID" value="GAA4069369.1"/>
    <property type="molecule type" value="Genomic_DNA"/>
</dbReference>
<dbReference type="InterPro" id="IPR016047">
    <property type="entry name" value="M23ase_b-sheet_dom"/>
</dbReference>
<evidence type="ECO:0000313" key="4">
    <source>
        <dbReference type="EMBL" id="GAA4069369.1"/>
    </source>
</evidence>
<name>A0ABP7VKQ6_9BACI</name>
<evidence type="ECO:0000259" key="3">
    <source>
        <dbReference type="Pfam" id="PF01551"/>
    </source>
</evidence>
<dbReference type="PANTHER" id="PTHR21666">
    <property type="entry name" value="PEPTIDASE-RELATED"/>
    <property type="match status" value="1"/>
</dbReference>
<keyword evidence="2" id="KW-0812">Transmembrane</keyword>
<dbReference type="PANTHER" id="PTHR21666:SF291">
    <property type="entry name" value="STAGE II SPORULATION PROTEIN Q"/>
    <property type="match status" value="1"/>
</dbReference>
<keyword evidence="5" id="KW-1185">Reference proteome</keyword>
<dbReference type="Pfam" id="PF01551">
    <property type="entry name" value="Peptidase_M23"/>
    <property type="match status" value="1"/>
</dbReference>